<name>A0A8X6V2X5_TRICX</name>
<comment type="caution">
    <text evidence="1">The sequence shown here is derived from an EMBL/GenBank/DDBJ whole genome shotgun (WGS) entry which is preliminary data.</text>
</comment>
<gene>
    <name evidence="1" type="ORF">TNCV_4760461</name>
</gene>
<dbReference type="AlphaFoldDB" id="A0A8X6V2X5"/>
<keyword evidence="2" id="KW-1185">Reference proteome</keyword>
<sequence>MQKEFCTSFILQSLVQCSLPHLRQRGNLFRTKDSTFQQDSTNALKAKTTECLLKENMAPFIEHDHLPSSSLDLYPFATGK</sequence>
<protein>
    <submittedName>
        <fullName evidence="1">Uncharacterized protein</fullName>
    </submittedName>
</protein>
<evidence type="ECO:0000313" key="2">
    <source>
        <dbReference type="Proteomes" id="UP000887159"/>
    </source>
</evidence>
<evidence type="ECO:0000313" key="1">
    <source>
        <dbReference type="EMBL" id="GFX93167.1"/>
    </source>
</evidence>
<reference evidence="1" key="1">
    <citation type="submission" date="2020-08" db="EMBL/GenBank/DDBJ databases">
        <title>Multicomponent nature underlies the extraordinary mechanical properties of spider dragline silk.</title>
        <authorList>
            <person name="Kono N."/>
            <person name="Nakamura H."/>
            <person name="Mori M."/>
            <person name="Yoshida Y."/>
            <person name="Ohtoshi R."/>
            <person name="Malay A.D."/>
            <person name="Moran D.A.P."/>
            <person name="Tomita M."/>
            <person name="Numata K."/>
            <person name="Arakawa K."/>
        </authorList>
    </citation>
    <scope>NUCLEOTIDE SEQUENCE</scope>
</reference>
<accession>A0A8X6V2X5</accession>
<dbReference type="Proteomes" id="UP000887159">
    <property type="component" value="Unassembled WGS sequence"/>
</dbReference>
<proteinExistence type="predicted"/>
<dbReference type="EMBL" id="BMAU01021172">
    <property type="protein sequence ID" value="GFX93167.1"/>
    <property type="molecule type" value="Genomic_DNA"/>
</dbReference>
<organism evidence="1 2">
    <name type="scientific">Trichonephila clavipes</name>
    <name type="common">Golden silk orbweaver</name>
    <name type="synonym">Nephila clavipes</name>
    <dbReference type="NCBI Taxonomy" id="2585209"/>
    <lineage>
        <taxon>Eukaryota</taxon>
        <taxon>Metazoa</taxon>
        <taxon>Ecdysozoa</taxon>
        <taxon>Arthropoda</taxon>
        <taxon>Chelicerata</taxon>
        <taxon>Arachnida</taxon>
        <taxon>Araneae</taxon>
        <taxon>Araneomorphae</taxon>
        <taxon>Entelegynae</taxon>
        <taxon>Araneoidea</taxon>
        <taxon>Nephilidae</taxon>
        <taxon>Trichonephila</taxon>
    </lineage>
</organism>